<reference evidence="9 10" key="1">
    <citation type="submission" date="2024-11" db="EMBL/GenBank/DDBJ databases">
        <title>Chromosome-level genome assembly of the freshwater bivalve Anodonta woodiana.</title>
        <authorList>
            <person name="Chen X."/>
        </authorList>
    </citation>
    <scope>NUCLEOTIDE SEQUENCE [LARGE SCALE GENOMIC DNA]</scope>
    <source>
        <strain evidence="9">MN2024</strain>
        <tissue evidence="9">Gills</tissue>
    </source>
</reference>
<feature type="compositionally biased region" description="Polar residues" evidence="6">
    <location>
        <begin position="138"/>
        <end position="149"/>
    </location>
</feature>
<evidence type="ECO:0000256" key="5">
    <source>
        <dbReference type="ARBA" id="ARBA00023180"/>
    </source>
</evidence>
<feature type="compositionally biased region" description="Basic and acidic residues" evidence="6">
    <location>
        <begin position="114"/>
        <end position="128"/>
    </location>
</feature>
<evidence type="ECO:0000256" key="4">
    <source>
        <dbReference type="ARBA" id="ARBA00023157"/>
    </source>
</evidence>
<keyword evidence="7" id="KW-1133">Transmembrane helix</keyword>
<evidence type="ECO:0000256" key="6">
    <source>
        <dbReference type="SAM" id="MobiDB-lite"/>
    </source>
</evidence>
<dbReference type="GO" id="GO:0008061">
    <property type="term" value="F:chitin binding"/>
    <property type="evidence" value="ECO:0007669"/>
    <property type="project" value="UniProtKB-KW"/>
</dbReference>
<dbReference type="PANTHER" id="PTHR23301:SF0">
    <property type="entry name" value="CHITIN-BINDING TYPE-2 DOMAIN-CONTAINING PROTEIN-RELATED"/>
    <property type="match status" value="1"/>
</dbReference>
<feature type="compositionally biased region" description="Basic and acidic residues" evidence="6">
    <location>
        <begin position="171"/>
        <end position="188"/>
    </location>
</feature>
<evidence type="ECO:0000256" key="2">
    <source>
        <dbReference type="ARBA" id="ARBA00022729"/>
    </source>
</evidence>
<proteinExistence type="predicted"/>
<name>A0ABD3UFM8_SINWO</name>
<feature type="domain" description="Chitin-binding type-2" evidence="8">
    <location>
        <begin position="652"/>
        <end position="709"/>
    </location>
</feature>
<feature type="domain" description="Chitin-binding type-2" evidence="8">
    <location>
        <begin position="593"/>
        <end position="651"/>
    </location>
</feature>
<dbReference type="InterPro" id="IPR036508">
    <property type="entry name" value="Chitin-bd_dom_sf"/>
</dbReference>
<protein>
    <recommendedName>
        <fullName evidence="8">Chitin-binding type-2 domain-containing protein</fullName>
    </recommendedName>
</protein>
<feature type="region of interest" description="Disordered" evidence="6">
    <location>
        <begin position="35"/>
        <end position="208"/>
    </location>
</feature>
<gene>
    <name evidence="9" type="ORF">ACJMK2_018634</name>
</gene>
<comment type="caution">
    <text evidence="9">The sequence shown here is derived from an EMBL/GenBank/DDBJ whole genome shotgun (WGS) entry which is preliminary data.</text>
</comment>
<keyword evidence="4" id="KW-1015">Disulfide bond</keyword>
<dbReference type="InterPro" id="IPR002557">
    <property type="entry name" value="Chitin-bd_dom"/>
</dbReference>
<keyword evidence="10" id="KW-1185">Reference proteome</keyword>
<keyword evidence="3" id="KW-0677">Repeat</keyword>
<keyword evidence="5" id="KW-0325">Glycoprotein</keyword>
<evidence type="ECO:0000313" key="10">
    <source>
        <dbReference type="Proteomes" id="UP001634394"/>
    </source>
</evidence>
<dbReference type="SUPFAM" id="SSF57625">
    <property type="entry name" value="Invertebrate chitin-binding proteins"/>
    <property type="match status" value="2"/>
</dbReference>
<dbReference type="InterPro" id="IPR051940">
    <property type="entry name" value="Chitin_bind-dev_reg"/>
</dbReference>
<feature type="transmembrane region" description="Helical" evidence="7">
    <location>
        <begin position="242"/>
        <end position="266"/>
    </location>
</feature>
<keyword evidence="2" id="KW-0732">Signal</keyword>
<dbReference type="PANTHER" id="PTHR23301">
    <property type="entry name" value="CHITIN BINDING PERITROPHIN-A"/>
    <property type="match status" value="1"/>
</dbReference>
<keyword evidence="7" id="KW-0812">Transmembrane</keyword>
<dbReference type="Pfam" id="PF01607">
    <property type="entry name" value="CBM_14"/>
    <property type="match status" value="2"/>
</dbReference>
<evidence type="ECO:0000256" key="1">
    <source>
        <dbReference type="ARBA" id="ARBA00022669"/>
    </source>
</evidence>
<accession>A0ABD3UFM8</accession>
<keyword evidence="1" id="KW-0147">Chitin-binding</keyword>
<dbReference type="SMART" id="SM00494">
    <property type="entry name" value="ChtBD2"/>
    <property type="match status" value="2"/>
</dbReference>
<evidence type="ECO:0000256" key="7">
    <source>
        <dbReference type="SAM" id="Phobius"/>
    </source>
</evidence>
<sequence length="711" mass="78933">MFSNYCLCWQSVHTSQSYNDFGKSNSSASGSYTVPQKLQLHSAPSSTAGRNERRVRRKRMGNSSDETSGYSTNNSISELSEMTPIRHPKDRRAKSALSNECRHREQADCGGIRDSSHSLHSKNRERLSGRMGTPVSAAVTSRKSDSALSDQRLGRRSESNLSVNTNSDISRNSRDRVEKPSGRSEGQSKRSSSTHSIDSKNPIVPRNGSIGVTVTSAQYDPNDPFAFIQTVKLPLHVRIRKCLWPILALLLVLIVAASLGAAIYFASALKETQEKQIEFLRANLVMKIRNAGDIPNLEELSPQDFESLSSSYCRRMDDFYGNSKFSVSYRGCEVISIKNQHINFTLFFMERDASSRDIMSVIEKSAPKIEEKDANLAQVDTLQVELDSVKVNIDTKRESETFNKKTPEIIRTTPTIASIDASKTHSASATSSSKTQYIGYTWRPVLVVEKKKKTGKTPERTTDLREATVYSWDPCAEYEGTYFPHPVRCEWFFQCNHNISLLQNLACVSKFTRGIKCPDPSMAPPMPKTETATTTMELIPTTTLTFTSKSTTIVDEKSVPQTSGPQIQNTPEIIDPSLSAVAGRYSGRGDIKADPCTSMQDGNLYAHPNDCSKFIQCVNGKAHEMGCAPGLVFEPTNTVCILPKNDLICPDIHPCKGHNDGYFPHPYNCSLFIQCQHNAEKIISCRPGLVWNTSVKSCVLKTKGMKCDSES</sequence>
<dbReference type="EMBL" id="JBJQND010000016">
    <property type="protein sequence ID" value="KAL3847740.1"/>
    <property type="molecule type" value="Genomic_DNA"/>
</dbReference>
<evidence type="ECO:0000313" key="9">
    <source>
        <dbReference type="EMBL" id="KAL3847740.1"/>
    </source>
</evidence>
<dbReference type="PROSITE" id="PS50940">
    <property type="entry name" value="CHIT_BIND_II"/>
    <property type="match status" value="2"/>
</dbReference>
<dbReference type="AlphaFoldDB" id="A0ABD3UFM8"/>
<organism evidence="9 10">
    <name type="scientific">Sinanodonta woodiana</name>
    <name type="common">Chinese pond mussel</name>
    <name type="synonym">Anodonta woodiana</name>
    <dbReference type="NCBI Taxonomy" id="1069815"/>
    <lineage>
        <taxon>Eukaryota</taxon>
        <taxon>Metazoa</taxon>
        <taxon>Spiralia</taxon>
        <taxon>Lophotrochozoa</taxon>
        <taxon>Mollusca</taxon>
        <taxon>Bivalvia</taxon>
        <taxon>Autobranchia</taxon>
        <taxon>Heteroconchia</taxon>
        <taxon>Palaeoheterodonta</taxon>
        <taxon>Unionida</taxon>
        <taxon>Unionoidea</taxon>
        <taxon>Unionidae</taxon>
        <taxon>Unioninae</taxon>
        <taxon>Sinanodonta</taxon>
    </lineage>
</organism>
<feature type="compositionally biased region" description="Polar residues" evidence="6">
    <location>
        <begin position="159"/>
        <end position="170"/>
    </location>
</feature>
<evidence type="ECO:0000259" key="8">
    <source>
        <dbReference type="PROSITE" id="PS50940"/>
    </source>
</evidence>
<dbReference type="Proteomes" id="UP001634394">
    <property type="component" value="Unassembled WGS sequence"/>
</dbReference>
<keyword evidence="7" id="KW-0472">Membrane</keyword>
<feature type="compositionally biased region" description="Polar residues" evidence="6">
    <location>
        <begin position="61"/>
        <end position="80"/>
    </location>
</feature>
<evidence type="ECO:0000256" key="3">
    <source>
        <dbReference type="ARBA" id="ARBA00022737"/>
    </source>
</evidence>
<dbReference type="Gene3D" id="2.170.140.10">
    <property type="entry name" value="Chitin binding domain"/>
    <property type="match status" value="2"/>
</dbReference>